<protein>
    <recommendedName>
        <fullName evidence="1">Protein kinase domain-containing protein</fullName>
    </recommendedName>
</protein>
<dbReference type="InterPro" id="IPR011009">
    <property type="entry name" value="Kinase-like_dom_sf"/>
</dbReference>
<sequence length="73" mass="8295">MQYLHSSNIIHGGLNASDILVKEDRHACITYYGITEIQSSKNSENHTYFSPEAWKGVSNAKFSCFLSFLFALY</sequence>
<dbReference type="GO" id="GO:0004672">
    <property type="term" value="F:protein kinase activity"/>
    <property type="evidence" value="ECO:0007669"/>
    <property type="project" value="InterPro"/>
</dbReference>
<feature type="domain" description="Protein kinase" evidence="1">
    <location>
        <begin position="1"/>
        <end position="73"/>
    </location>
</feature>
<dbReference type="PROSITE" id="PS50011">
    <property type="entry name" value="PROTEIN_KINASE_DOM"/>
    <property type="match status" value="1"/>
</dbReference>
<reference evidence="2 3" key="1">
    <citation type="journal article" date="2019" name="Nat. Ecol. Evol.">
        <title>Megaphylogeny resolves global patterns of mushroom evolution.</title>
        <authorList>
            <person name="Varga T."/>
            <person name="Krizsan K."/>
            <person name="Foldi C."/>
            <person name="Dima B."/>
            <person name="Sanchez-Garcia M."/>
            <person name="Sanchez-Ramirez S."/>
            <person name="Szollosi G.J."/>
            <person name="Szarkandi J.G."/>
            <person name="Papp V."/>
            <person name="Albert L."/>
            <person name="Andreopoulos W."/>
            <person name="Angelini C."/>
            <person name="Antonin V."/>
            <person name="Barry K.W."/>
            <person name="Bougher N.L."/>
            <person name="Buchanan P."/>
            <person name="Buyck B."/>
            <person name="Bense V."/>
            <person name="Catcheside P."/>
            <person name="Chovatia M."/>
            <person name="Cooper J."/>
            <person name="Damon W."/>
            <person name="Desjardin D."/>
            <person name="Finy P."/>
            <person name="Geml J."/>
            <person name="Haridas S."/>
            <person name="Hughes K."/>
            <person name="Justo A."/>
            <person name="Karasinski D."/>
            <person name="Kautmanova I."/>
            <person name="Kiss B."/>
            <person name="Kocsube S."/>
            <person name="Kotiranta H."/>
            <person name="LaButti K.M."/>
            <person name="Lechner B.E."/>
            <person name="Liimatainen K."/>
            <person name="Lipzen A."/>
            <person name="Lukacs Z."/>
            <person name="Mihaltcheva S."/>
            <person name="Morgado L.N."/>
            <person name="Niskanen T."/>
            <person name="Noordeloos M.E."/>
            <person name="Ohm R.A."/>
            <person name="Ortiz-Santana B."/>
            <person name="Ovrebo C."/>
            <person name="Racz N."/>
            <person name="Riley R."/>
            <person name="Savchenko A."/>
            <person name="Shiryaev A."/>
            <person name="Soop K."/>
            <person name="Spirin V."/>
            <person name="Szebenyi C."/>
            <person name="Tomsovsky M."/>
            <person name="Tulloss R.E."/>
            <person name="Uehling J."/>
            <person name="Grigoriev I.V."/>
            <person name="Vagvolgyi C."/>
            <person name="Papp T."/>
            <person name="Martin F.M."/>
            <person name="Miettinen O."/>
            <person name="Hibbett D.S."/>
            <person name="Nagy L.G."/>
        </authorList>
    </citation>
    <scope>NUCLEOTIDE SEQUENCE [LARGE SCALE GENOMIC DNA]</scope>
    <source>
        <strain evidence="2 3">CBS 962.96</strain>
    </source>
</reference>
<name>A0A4S8L547_DENBC</name>
<gene>
    <name evidence="2" type="ORF">K435DRAFT_733840</name>
</gene>
<evidence type="ECO:0000313" key="3">
    <source>
        <dbReference type="Proteomes" id="UP000297245"/>
    </source>
</evidence>
<dbReference type="InterPro" id="IPR001245">
    <property type="entry name" value="Ser-Thr/Tyr_kinase_cat_dom"/>
</dbReference>
<evidence type="ECO:0000259" key="1">
    <source>
        <dbReference type="PROSITE" id="PS50011"/>
    </source>
</evidence>
<dbReference type="AlphaFoldDB" id="A0A4S8L547"/>
<dbReference type="EMBL" id="ML179647">
    <property type="protein sequence ID" value="THU83679.1"/>
    <property type="molecule type" value="Genomic_DNA"/>
</dbReference>
<evidence type="ECO:0000313" key="2">
    <source>
        <dbReference type="EMBL" id="THU83679.1"/>
    </source>
</evidence>
<dbReference type="Gene3D" id="1.10.510.10">
    <property type="entry name" value="Transferase(Phosphotransferase) domain 1"/>
    <property type="match status" value="1"/>
</dbReference>
<organism evidence="2 3">
    <name type="scientific">Dendrothele bispora (strain CBS 962.96)</name>
    <dbReference type="NCBI Taxonomy" id="1314807"/>
    <lineage>
        <taxon>Eukaryota</taxon>
        <taxon>Fungi</taxon>
        <taxon>Dikarya</taxon>
        <taxon>Basidiomycota</taxon>
        <taxon>Agaricomycotina</taxon>
        <taxon>Agaricomycetes</taxon>
        <taxon>Agaricomycetidae</taxon>
        <taxon>Agaricales</taxon>
        <taxon>Agaricales incertae sedis</taxon>
        <taxon>Dendrothele</taxon>
    </lineage>
</organism>
<keyword evidence="3" id="KW-1185">Reference proteome</keyword>
<dbReference type="GO" id="GO:0005524">
    <property type="term" value="F:ATP binding"/>
    <property type="evidence" value="ECO:0007669"/>
    <property type="project" value="InterPro"/>
</dbReference>
<accession>A0A4S8L547</accession>
<dbReference type="InterPro" id="IPR000719">
    <property type="entry name" value="Prot_kinase_dom"/>
</dbReference>
<dbReference type="Pfam" id="PF07714">
    <property type="entry name" value="PK_Tyr_Ser-Thr"/>
    <property type="match status" value="1"/>
</dbReference>
<dbReference type="Proteomes" id="UP000297245">
    <property type="component" value="Unassembled WGS sequence"/>
</dbReference>
<dbReference type="SUPFAM" id="SSF56112">
    <property type="entry name" value="Protein kinase-like (PK-like)"/>
    <property type="match status" value="1"/>
</dbReference>
<proteinExistence type="predicted"/>
<dbReference type="OrthoDB" id="5966500at2759"/>